<comment type="caution">
    <text evidence="2">The sequence shown here is derived from an EMBL/GenBank/DDBJ whole genome shotgun (WGS) entry which is preliminary data.</text>
</comment>
<name>A0A397ST95_9GLOM</name>
<dbReference type="GO" id="GO:0004672">
    <property type="term" value="F:protein kinase activity"/>
    <property type="evidence" value="ECO:0007669"/>
    <property type="project" value="InterPro"/>
</dbReference>
<proteinExistence type="predicted"/>
<dbReference type="InterPro" id="IPR000719">
    <property type="entry name" value="Prot_kinase_dom"/>
</dbReference>
<dbReference type="EMBL" id="QKYT01000222">
    <property type="protein sequence ID" value="RIA89380.1"/>
    <property type="molecule type" value="Genomic_DNA"/>
</dbReference>
<dbReference type="Gene3D" id="1.20.930.20">
    <property type="entry name" value="Adaptor protein Cbl, N-terminal domain"/>
    <property type="match status" value="1"/>
</dbReference>
<keyword evidence="2" id="KW-0418">Kinase</keyword>
<dbReference type="PROSITE" id="PS50011">
    <property type="entry name" value="PROTEIN_KINASE_DOM"/>
    <property type="match status" value="1"/>
</dbReference>
<evidence type="ECO:0000313" key="2">
    <source>
        <dbReference type="EMBL" id="RIA89380.1"/>
    </source>
</evidence>
<dbReference type="PANTHER" id="PTHR45756:SF1">
    <property type="entry name" value="PROTEIN KINASE DOMAIN CONTAINING PROTEIN"/>
    <property type="match status" value="1"/>
</dbReference>
<dbReference type="SMART" id="SM00671">
    <property type="entry name" value="SEL1"/>
    <property type="match status" value="3"/>
</dbReference>
<dbReference type="Pfam" id="PF07714">
    <property type="entry name" value="PK_Tyr_Ser-Thr"/>
    <property type="match status" value="1"/>
</dbReference>
<dbReference type="InterPro" id="IPR011009">
    <property type="entry name" value="Kinase-like_dom_sf"/>
</dbReference>
<dbReference type="CDD" id="cd21037">
    <property type="entry name" value="MLKL_NTD"/>
    <property type="match status" value="1"/>
</dbReference>
<dbReference type="GO" id="GO:0007166">
    <property type="term" value="P:cell surface receptor signaling pathway"/>
    <property type="evidence" value="ECO:0007669"/>
    <property type="project" value="InterPro"/>
</dbReference>
<dbReference type="AlphaFoldDB" id="A0A397ST95"/>
<keyword evidence="3" id="KW-1185">Reference proteome</keyword>
<dbReference type="Gene3D" id="1.25.40.10">
    <property type="entry name" value="Tetratricopeptide repeat domain"/>
    <property type="match status" value="1"/>
</dbReference>
<sequence length="689" mass="79421">MTLTKEVHQIKLTAIPKDAITPFIPLIELAAAAIIEIMNIFQTSQYNKRICNSLLDRARLAEIAIDQLLRRRNENEKKFKNQLWYNAFHRFVIILDKIKTFGEKISQLRGIKSFLKVNNISETFNNLMTEYDTVMKDLDFTMAIANEQQRQIDYENMEKDLSEINQFLQKIDDGIEKNDVKMSLIYEEVKSINTSERIEPIEVKIIDGNILTEPTVGRTGDVRGFRAPFIKKIYMNFIEVACKPVSIDKSNLGSYKRQLTILSKVSQSPNIIQFYGLSTIDNNTVMVLEWAELGNLRELYQNDNKIPLNMKLSYALDICRGIAYLNALDIYHHNLRCKNIMVTARNIAKLANFEFSRSTNDMTTSIKDLIENVRWLAPEKLKDPGHHYDHKCEIFSFGMLLWELIFEQHPYEAKLKVDKISVFVINGGREDIYFDLASPEIAIIQDGIENIIREAWSQNPESRTSISKLLIDLDTLVKISVKPNCPPDLQLQKAEDINIPLNLHSSKDLKIQEDKYIDINSIEIEPIIPIRDGIKAHKDKDYEKAWKCFERQAENQSSVGKYWKAYYLMEGFLDQKKDKVAALTLFKEAADEGIVNAQYHYACALLLDKNLTSKLGGNPRDAIKYIQLAAENGSSSAQFQMGEAYSRGKLGYERNLELAKLWYQRAALHNDKNASNAKYRLKELDGKYF</sequence>
<dbReference type="SUPFAM" id="SSF56112">
    <property type="entry name" value="Protein kinase-like (PK-like)"/>
    <property type="match status" value="1"/>
</dbReference>
<dbReference type="Pfam" id="PF08238">
    <property type="entry name" value="Sel1"/>
    <property type="match status" value="4"/>
</dbReference>
<dbReference type="PANTHER" id="PTHR45756">
    <property type="entry name" value="PALMITOYLTRANSFERASE"/>
    <property type="match status" value="1"/>
</dbReference>
<keyword evidence="2" id="KW-0808">Transferase</keyword>
<dbReference type="Gene3D" id="1.10.510.10">
    <property type="entry name" value="Transferase(Phosphotransferase) domain 1"/>
    <property type="match status" value="1"/>
</dbReference>
<dbReference type="InterPro" id="IPR001245">
    <property type="entry name" value="Ser-Thr/Tyr_kinase_cat_dom"/>
</dbReference>
<reference evidence="2 3" key="1">
    <citation type="submission" date="2018-06" db="EMBL/GenBank/DDBJ databases">
        <title>Comparative genomics reveals the genomic features of Rhizophagus irregularis, R. cerebriforme, R. diaphanum and Gigaspora rosea, and their symbiotic lifestyle signature.</title>
        <authorList>
            <person name="Morin E."/>
            <person name="San Clemente H."/>
            <person name="Chen E.C.H."/>
            <person name="De La Providencia I."/>
            <person name="Hainaut M."/>
            <person name="Kuo A."/>
            <person name="Kohler A."/>
            <person name="Murat C."/>
            <person name="Tang N."/>
            <person name="Roy S."/>
            <person name="Loubradou J."/>
            <person name="Henrissat B."/>
            <person name="Grigoriev I.V."/>
            <person name="Corradi N."/>
            <person name="Roux C."/>
            <person name="Martin F.M."/>
        </authorList>
    </citation>
    <scope>NUCLEOTIDE SEQUENCE [LARGE SCALE GENOMIC DNA]</scope>
    <source>
        <strain evidence="2 3">DAOM 227022</strain>
    </source>
</reference>
<evidence type="ECO:0000259" key="1">
    <source>
        <dbReference type="PROSITE" id="PS50011"/>
    </source>
</evidence>
<dbReference type="InterPro" id="IPR011990">
    <property type="entry name" value="TPR-like_helical_dom_sf"/>
</dbReference>
<dbReference type="GO" id="GO:0005524">
    <property type="term" value="F:ATP binding"/>
    <property type="evidence" value="ECO:0007669"/>
    <property type="project" value="InterPro"/>
</dbReference>
<feature type="domain" description="Protein kinase" evidence="1">
    <location>
        <begin position="208"/>
        <end position="477"/>
    </location>
</feature>
<organism evidence="2 3">
    <name type="scientific">Glomus cerebriforme</name>
    <dbReference type="NCBI Taxonomy" id="658196"/>
    <lineage>
        <taxon>Eukaryota</taxon>
        <taxon>Fungi</taxon>
        <taxon>Fungi incertae sedis</taxon>
        <taxon>Mucoromycota</taxon>
        <taxon>Glomeromycotina</taxon>
        <taxon>Glomeromycetes</taxon>
        <taxon>Glomerales</taxon>
        <taxon>Glomeraceae</taxon>
        <taxon>Glomus</taxon>
    </lineage>
</organism>
<dbReference type="Proteomes" id="UP000265703">
    <property type="component" value="Unassembled WGS sequence"/>
</dbReference>
<dbReference type="OrthoDB" id="3253298at2759"/>
<accession>A0A397ST95</accession>
<dbReference type="InterPro" id="IPR059179">
    <property type="entry name" value="MLKL-like_MCAfunc"/>
</dbReference>
<gene>
    <name evidence="2" type="ORF">C1645_851077</name>
</gene>
<protein>
    <submittedName>
        <fullName evidence="2">Kinase-like domain-containing protein</fullName>
    </submittedName>
</protein>
<evidence type="ECO:0000313" key="3">
    <source>
        <dbReference type="Proteomes" id="UP000265703"/>
    </source>
</evidence>
<dbReference type="InterPro" id="IPR006597">
    <property type="entry name" value="Sel1-like"/>
</dbReference>
<dbReference type="InterPro" id="IPR036537">
    <property type="entry name" value="Adaptor_Cbl_N_dom_sf"/>
</dbReference>
<dbReference type="SUPFAM" id="SSF81901">
    <property type="entry name" value="HCP-like"/>
    <property type="match status" value="1"/>
</dbReference>
<dbReference type="InterPro" id="IPR053215">
    <property type="entry name" value="TKL_Ser/Thr_kinase"/>
</dbReference>